<keyword evidence="1" id="KW-1133">Transmembrane helix</keyword>
<keyword evidence="1" id="KW-0812">Transmembrane</keyword>
<comment type="caution">
    <text evidence="2">The sequence shown here is derived from an EMBL/GenBank/DDBJ whole genome shotgun (WGS) entry which is preliminary data.</text>
</comment>
<keyword evidence="3" id="KW-1185">Reference proteome</keyword>
<organism evidence="2 3">
    <name type="scientific">Candidatus Phytoplasma solani</name>
    <dbReference type="NCBI Taxonomy" id="69896"/>
    <lineage>
        <taxon>Bacteria</taxon>
        <taxon>Bacillati</taxon>
        <taxon>Mycoplasmatota</taxon>
        <taxon>Mollicutes</taxon>
        <taxon>Acholeplasmatales</taxon>
        <taxon>Acholeplasmataceae</taxon>
        <taxon>Candidatus Phytoplasma</taxon>
        <taxon>16SrXII (Stolbur group)</taxon>
    </lineage>
</organism>
<sequence>MKEKRNKTMAKKIIITKKIKSKAITPKKVLPPRPTIRREDDLVPKKPKRGVVKKTAISVFIIINTGLFALQALNIIYVYPRLDNLDKQLTSCQQQLLKRNESISKLKDTKLDKETTVKTENVAELEKK</sequence>
<feature type="transmembrane region" description="Helical" evidence="1">
    <location>
        <begin position="55"/>
        <end position="79"/>
    </location>
</feature>
<gene>
    <name evidence="2" type="ORF">PSSA1_v1c7050</name>
</gene>
<dbReference type="Proteomes" id="UP000283896">
    <property type="component" value="Unassembled WGS sequence"/>
</dbReference>
<proteinExistence type="predicted"/>
<dbReference type="AlphaFoldDB" id="A0A421NU87"/>
<evidence type="ECO:0000313" key="2">
    <source>
        <dbReference type="EMBL" id="RMI87587.1"/>
    </source>
</evidence>
<dbReference type="KEGG" id="psol:S284_04110"/>
<evidence type="ECO:0000313" key="3">
    <source>
        <dbReference type="Proteomes" id="UP000283896"/>
    </source>
</evidence>
<dbReference type="RefSeq" id="WP_023161533.1">
    <property type="nucleotide sequence ID" value="NC_022588.1"/>
</dbReference>
<reference evidence="3" key="1">
    <citation type="submission" date="2016-11" db="EMBL/GenBank/DDBJ databases">
        <title>Genome sequence of Candidatus Phytoplasma solani strain SA-1.</title>
        <authorList>
            <person name="Haryono M."/>
            <person name="Samarzija I."/>
            <person name="Seruga Music M."/>
            <person name="Hogenhout S."/>
            <person name="Kuo C.-H."/>
        </authorList>
    </citation>
    <scope>NUCLEOTIDE SEQUENCE [LARGE SCALE GENOMIC DNA]</scope>
    <source>
        <strain evidence="3">SA-1</strain>
    </source>
</reference>
<keyword evidence="1" id="KW-0472">Membrane</keyword>
<evidence type="ECO:0000256" key="1">
    <source>
        <dbReference type="SAM" id="Phobius"/>
    </source>
</evidence>
<dbReference type="EMBL" id="MPBG01000016">
    <property type="protein sequence ID" value="RMI87587.1"/>
    <property type="molecule type" value="Genomic_DNA"/>
</dbReference>
<protein>
    <submittedName>
        <fullName evidence="2">Uncharacterized protein</fullName>
    </submittedName>
</protein>
<accession>A0A421NU87</accession>
<name>A0A421NU87_9MOLU</name>